<comment type="similarity">
    <text evidence="2">Belongs to the MG185/MG260 family.</text>
</comment>
<comment type="subcellular location">
    <subcellularLocation>
        <location evidence="1">Cell membrane</location>
        <topology evidence="1">Lipid-anchor</topology>
    </subcellularLocation>
</comment>
<dbReference type="PROSITE" id="PS51257">
    <property type="entry name" value="PROKAR_LIPOPROTEIN"/>
    <property type="match status" value="1"/>
</dbReference>
<keyword evidence="11" id="KW-1185">Reference proteome</keyword>
<feature type="domain" description="Mycoplasma lipoprotein C-terminal" evidence="8">
    <location>
        <begin position="597"/>
        <end position="710"/>
    </location>
</feature>
<evidence type="ECO:0000256" key="2">
    <source>
        <dbReference type="ARBA" id="ARBA00009031"/>
    </source>
</evidence>
<keyword evidence="5" id="KW-0564">Palmitate</keyword>
<dbReference type="InterPro" id="IPR004984">
    <property type="entry name" value="Mycoplasma_lipoprotein_cen_dom"/>
</dbReference>
<dbReference type="InterPro" id="IPR049890">
    <property type="entry name" value="VlpA-F-like_signal"/>
</dbReference>
<feature type="chain" id="PRO_5047291229" evidence="7">
    <location>
        <begin position="26"/>
        <end position="738"/>
    </location>
</feature>
<dbReference type="InterPro" id="IPR054825">
    <property type="entry name" value="P68-like"/>
</dbReference>
<dbReference type="Proteomes" id="UP000812267">
    <property type="component" value="Unassembled WGS sequence"/>
</dbReference>
<keyword evidence="3 7" id="KW-0732">Signal</keyword>
<dbReference type="RefSeq" id="WP_216567914.1">
    <property type="nucleotide sequence ID" value="NZ_JAHMHK010000005.1"/>
</dbReference>
<evidence type="ECO:0000259" key="8">
    <source>
        <dbReference type="Pfam" id="PF03202"/>
    </source>
</evidence>
<evidence type="ECO:0000256" key="5">
    <source>
        <dbReference type="ARBA" id="ARBA00023139"/>
    </source>
</evidence>
<evidence type="ECO:0000256" key="1">
    <source>
        <dbReference type="ARBA" id="ARBA00004193"/>
    </source>
</evidence>
<sequence length="738" mass="81823">MKKNKLLLSIGAIAGTASVAAPLLAASCSNDKFDKSREKLIFAVTFSRGKEQWNAVDGVIRKYNAEVVQPKRKELQAKIASAKGDEKAKLEAELATYMEVELKNIGSGYGAGHTEVVSSMKNNNIKQLPNMTINYSSTIAEIVNYGRKVDVSDKSFGDLAIQRDVFVKKFVDVNDKITGVTEGGHYSLPIMKSTVVFGINGPIYKYVFKTLKEAGYTIDKSLIKDFKVDTTDWDGDVTVIGDDSHFGKAITSAEIQKIFTEAKYPGKKIGANVLTEFKTYIKFITDAIKIFEKSKTRDKSTVALLGIDDPSGILNTVLYSKLGAKDSKMPMAVIKSNDGSVKVSFTGIADKNSESYKATKEVYDLVMDAVEAGALKVYGGGAYSSADETNHKVGANFGSTAGYSHNFIDAGDIKPTFKLPNVKTKDGQEVNIGVSDIGTVKSDKNDNKKTNLQFKYGNVVLDSKADTSKEKYFYQSDAANDSIIDKLNELKNKQNKYIVHIENIDDNKSIIDGMNKLTSEFEKLGELTHFEKHGTAEEKKTKYVFYSFVNPVTKSYKTDDIDVNLPSATGSLQKNELITKQTPSKYDETSTVQTAFLQGPNLFVIDNGEAQNKASVRFLNFVLKDKKPKNYGKHHEKDTNAAYIASTASYIVPYNGFEKGKELEYPRKKNAYLDVAFRLFTDNNITLYEEPTSKYSNAYREAFNSNMKSFAESLRDNGTRKSFDVFAQQMQSTTTNFN</sequence>
<dbReference type="NCBIfam" id="NF033817">
    <property type="entry name" value="Mplas_variab_LP"/>
    <property type="match status" value="1"/>
</dbReference>
<keyword evidence="4" id="KW-0677">Repeat</keyword>
<dbReference type="InterPro" id="IPR004890">
    <property type="entry name" value="Lipoprotein_10_C"/>
</dbReference>
<evidence type="ECO:0000313" key="10">
    <source>
        <dbReference type="EMBL" id="MBU4693850.1"/>
    </source>
</evidence>
<evidence type="ECO:0000259" key="9">
    <source>
        <dbReference type="Pfam" id="PF03305"/>
    </source>
</evidence>
<evidence type="ECO:0000256" key="3">
    <source>
        <dbReference type="ARBA" id="ARBA00022729"/>
    </source>
</evidence>
<accession>A0ABS6DS65</accession>
<comment type="caution">
    <text evidence="10">The sequence shown here is derived from an EMBL/GenBank/DDBJ whole genome shotgun (WGS) entry which is preliminary data.</text>
</comment>
<keyword evidence="6 10" id="KW-0449">Lipoprotein</keyword>
<feature type="signal peptide" evidence="7">
    <location>
        <begin position="1"/>
        <end position="25"/>
    </location>
</feature>
<name>A0ABS6DS65_9MOLU</name>
<reference evidence="10" key="1">
    <citation type="submission" date="2021-06" db="EMBL/GenBank/DDBJ databases">
        <title>Novel Mycoplasma species detected in California sea lions (Zalophus californianus) from the USA.</title>
        <authorList>
            <person name="Volokhov D.V."/>
            <person name="Furtak V.A."/>
            <person name="Zagorodnyaya T.A."/>
        </authorList>
    </citation>
    <scope>NUCLEOTIDE SEQUENCE [LARGE SCALE GENOMIC DNA]</scope>
    <source>
        <strain evidence="10">CSL 4779</strain>
    </source>
</reference>
<evidence type="ECO:0000256" key="7">
    <source>
        <dbReference type="SAM" id="SignalP"/>
    </source>
</evidence>
<organism evidence="10 11">
    <name type="scientific">Mycoplasma zalophidermidis</name>
    <dbReference type="NCBI Taxonomy" id="398174"/>
    <lineage>
        <taxon>Bacteria</taxon>
        <taxon>Bacillati</taxon>
        <taxon>Mycoplasmatota</taxon>
        <taxon>Mollicutes</taxon>
        <taxon>Mycoplasmataceae</taxon>
        <taxon>Mycoplasma</taxon>
    </lineage>
</organism>
<evidence type="ECO:0000256" key="4">
    <source>
        <dbReference type="ARBA" id="ARBA00022737"/>
    </source>
</evidence>
<evidence type="ECO:0000313" key="11">
    <source>
        <dbReference type="Proteomes" id="UP000812267"/>
    </source>
</evidence>
<dbReference type="Pfam" id="PF03305">
    <property type="entry name" value="Lipoprotein_X"/>
    <property type="match status" value="1"/>
</dbReference>
<gene>
    <name evidence="10" type="ORF">KQ878_03080</name>
</gene>
<dbReference type="NCBIfam" id="NF045826">
    <property type="entry name" value="lipo_P68"/>
    <property type="match status" value="1"/>
</dbReference>
<feature type="domain" description="Mycoplasma lipoprotein central" evidence="9">
    <location>
        <begin position="267"/>
        <end position="410"/>
    </location>
</feature>
<evidence type="ECO:0000256" key="6">
    <source>
        <dbReference type="ARBA" id="ARBA00023288"/>
    </source>
</evidence>
<proteinExistence type="inferred from homology"/>
<dbReference type="Pfam" id="PF03202">
    <property type="entry name" value="Lipoprotein_10"/>
    <property type="match status" value="1"/>
</dbReference>
<dbReference type="EMBL" id="JAHMHK010000005">
    <property type="protein sequence ID" value="MBU4693850.1"/>
    <property type="molecule type" value="Genomic_DNA"/>
</dbReference>
<protein>
    <submittedName>
        <fullName evidence="10">P80 family lipoprotein</fullName>
    </submittedName>
</protein>